<dbReference type="Gene3D" id="3.30.930.10">
    <property type="entry name" value="Bira Bifunctional Protein, Domain 2"/>
    <property type="match status" value="1"/>
</dbReference>
<keyword evidence="6" id="KW-0067">ATP-binding</keyword>
<evidence type="ECO:0000256" key="2">
    <source>
        <dbReference type="ARBA" id="ARBA00005124"/>
    </source>
</evidence>
<dbReference type="SUPFAM" id="SSF55681">
    <property type="entry name" value="Class II aaRS and biotin synthetases"/>
    <property type="match status" value="1"/>
</dbReference>
<dbReference type="STRING" id="1121097.GCA_000428125_01846"/>
<reference evidence="9 10" key="1">
    <citation type="journal article" date="2015" name="Microbes Environ.">
        <title>Distribution and evolution of nitrogen fixation genes in the phylum bacteroidetes.</title>
        <authorList>
            <person name="Inoue J."/>
            <person name="Oshima K."/>
            <person name="Suda W."/>
            <person name="Sakamoto M."/>
            <person name="Iino T."/>
            <person name="Noda S."/>
            <person name="Hongoh Y."/>
            <person name="Hattori M."/>
            <person name="Ohkuma M."/>
        </authorList>
    </citation>
    <scope>NUCLEOTIDE SEQUENCE [LARGE SCALE GENOMIC DNA]</scope>
    <source>
        <strain evidence="9 10">JCM 15093</strain>
    </source>
</reference>
<dbReference type="GO" id="GO:0005524">
    <property type="term" value="F:ATP binding"/>
    <property type="evidence" value="ECO:0007669"/>
    <property type="project" value="UniProtKB-KW"/>
</dbReference>
<gene>
    <name evidence="9" type="ORF">JCM15093_3212</name>
</gene>
<dbReference type="EMBL" id="BAJS01000032">
    <property type="protein sequence ID" value="GAK37922.1"/>
    <property type="molecule type" value="Genomic_DNA"/>
</dbReference>
<comment type="caution">
    <text evidence="9">The sequence shown here is derived from an EMBL/GenBank/DDBJ whole genome shotgun (WGS) entry which is preliminary data.</text>
</comment>
<evidence type="ECO:0000256" key="7">
    <source>
        <dbReference type="ARBA" id="ARBA00048037"/>
    </source>
</evidence>
<dbReference type="UniPathway" id="UPA00537">
    <property type="reaction ID" value="UER00594"/>
</dbReference>
<dbReference type="PANTHER" id="PTHR12561">
    <property type="entry name" value="LIPOATE-PROTEIN LIGASE"/>
    <property type="match status" value="1"/>
</dbReference>
<dbReference type="GO" id="GO:0009249">
    <property type="term" value="P:protein lipoylation"/>
    <property type="evidence" value="ECO:0007669"/>
    <property type="project" value="InterPro"/>
</dbReference>
<dbReference type="Pfam" id="PF10437">
    <property type="entry name" value="Lip_prot_lig_C"/>
    <property type="match status" value="1"/>
</dbReference>
<dbReference type="RefSeq" id="WP_024997481.1">
    <property type="nucleotide sequence ID" value="NZ_ATZI01000006.1"/>
</dbReference>
<evidence type="ECO:0000256" key="3">
    <source>
        <dbReference type="ARBA" id="ARBA00012367"/>
    </source>
</evidence>
<accession>A0A069D689</accession>
<evidence type="ECO:0000256" key="4">
    <source>
        <dbReference type="ARBA" id="ARBA00022598"/>
    </source>
</evidence>
<dbReference type="InterPro" id="IPR019491">
    <property type="entry name" value="Lipoate_protein_ligase_C"/>
</dbReference>
<name>A0A069D689_9BACE</name>
<dbReference type="FunFam" id="3.30.930.10:FF:000072">
    <property type="entry name" value="Lipoate--protein ligase"/>
    <property type="match status" value="1"/>
</dbReference>
<protein>
    <recommendedName>
        <fullName evidence="3">lipoate--protein ligase</fullName>
        <ecNumber evidence="3">6.3.1.20</ecNumber>
    </recommendedName>
</protein>
<proteinExistence type="predicted"/>
<evidence type="ECO:0000256" key="6">
    <source>
        <dbReference type="ARBA" id="ARBA00022840"/>
    </source>
</evidence>
<dbReference type="PROSITE" id="PS51733">
    <property type="entry name" value="BPL_LPL_CATALYTIC"/>
    <property type="match status" value="1"/>
</dbReference>
<keyword evidence="10" id="KW-1185">Reference proteome</keyword>
<organism evidence="9 10">
    <name type="scientific">Bacteroides graminisolvens DSM 19988 = JCM 15093</name>
    <dbReference type="NCBI Taxonomy" id="1121097"/>
    <lineage>
        <taxon>Bacteria</taxon>
        <taxon>Pseudomonadati</taxon>
        <taxon>Bacteroidota</taxon>
        <taxon>Bacteroidia</taxon>
        <taxon>Bacteroidales</taxon>
        <taxon>Bacteroidaceae</taxon>
        <taxon>Bacteroides</taxon>
    </lineage>
</organism>
<dbReference type="Gene3D" id="3.30.390.50">
    <property type="entry name" value="CO dehydrogenase flavoprotein, C-terminal domain"/>
    <property type="match status" value="1"/>
</dbReference>
<feature type="domain" description="BPL/LPL catalytic" evidence="8">
    <location>
        <begin position="26"/>
        <end position="213"/>
    </location>
</feature>
<comment type="pathway">
    <text evidence="1">Protein modification; protein lipoylation via exogenous pathway; protein N(6)-(lipoyl)lysine from lipoate: step 2/2.</text>
</comment>
<keyword evidence="4 9" id="KW-0436">Ligase</keyword>
<dbReference type="SUPFAM" id="SSF82649">
    <property type="entry name" value="SufE/NifU"/>
    <property type="match status" value="1"/>
</dbReference>
<dbReference type="NCBIfam" id="TIGR00545">
    <property type="entry name" value="lipoyltrans"/>
    <property type="match status" value="1"/>
</dbReference>
<evidence type="ECO:0000313" key="10">
    <source>
        <dbReference type="Proteomes" id="UP000027601"/>
    </source>
</evidence>
<sequence length="330" mass="37539">MIYIISKSNKPQYNIALEEYCFKKLLNHEKVFMLWINEPTIVVGKHQNTLEEINAEYVRENHINVVRRISGGGAVYHDHNNLNYTIISNEEKGSQFDFKSFSEPVIETLKELGVEASFTGRNDLVIGGQKICGNAQAYINGRIMHHGCILFDTNLGVLSKALEVPKDLIDSKSVKSVRSAVTNILPHLPRKITVEEFSETILQHMKRKFPDMQEYVFSDEELAEIERVSQDKFSSWEWNYGHSPQFNITLTTRFTAGKIQVFATVKNSVIENIKFYGTFFGNNGDLSPVENALKGVRYTVEDVHSALESINTAEFFAGFSVEELTEAIIR</sequence>
<dbReference type="CDD" id="cd16443">
    <property type="entry name" value="LplA"/>
    <property type="match status" value="1"/>
</dbReference>
<dbReference type="Proteomes" id="UP000027601">
    <property type="component" value="Unassembled WGS sequence"/>
</dbReference>
<dbReference type="InterPro" id="IPR004562">
    <property type="entry name" value="LipoylTrfase_LipoateP_Ligase"/>
</dbReference>
<evidence type="ECO:0000256" key="1">
    <source>
        <dbReference type="ARBA" id="ARBA00005085"/>
    </source>
</evidence>
<dbReference type="eggNOG" id="COG0095">
    <property type="taxonomic scope" value="Bacteria"/>
</dbReference>
<dbReference type="InterPro" id="IPR004143">
    <property type="entry name" value="BPL_LPL_catalytic"/>
</dbReference>
<dbReference type="InterPro" id="IPR045864">
    <property type="entry name" value="aa-tRNA-synth_II/BPL/LPL"/>
</dbReference>
<dbReference type="PANTHER" id="PTHR12561:SF3">
    <property type="entry name" value="LIPOYLTRANSFERASE 1, MITOCHONDRIAL"/>
    <property type="match status" value="1"/>
</dbReference>
<dbReference type="GO" id="GO:0005737">
    <property type="term" value="C:cytoplasm"/>
    <property type="evidence" value="ECO:0007669"/>
    <property type="project" value="TreeGrafter"/>
</dbReference>
<dbReference type="GO" id="GO:0016979">
    <property type="term" value="F:lipoate-protein ligase activity"/>
    <property type="evidence" value="ECO:0007669"/>
    <property type="project" value="UniProtKB-EC"/>
</dbReference>
<dbReference type="EC" id="6.3.1.20" evidence="3"/>
<dbReference type="GO" id="GO:0017118">
    <property type="term" value="F:lipoyltransferase activity"/>
    <property type="evidence" value="ECO:0007669"/>
    <property type="project" value="TreeGrafter"/>
</dbReference>
<evidence type="ECO:0000313" key="9">
    <source>
        <dbReference type="EMBL" id="GAK37922.1"/>
    </source>
</evidence>
<comment type="pathway">
    <text evidence="2">Protein modification; protein lipoylation via exogenous pathway; protein N(6)-(lipoyl)lysine from lipoate: step 1/2.</text>
</comment>
<dbReference type="Pfam" id="PF21948">
    <property type="entry name" value="LplA-B_cat"/>
    <property type="match status" value="1"/>
</dbReference>
<keyword evidence="5" id="KW-0547">Nucleotide-binding</keyword>
<dbReference type="AlphaFoldDB" id="A0A069D689"/>
<evidence type="ECO:0000256" key="5">
    <source>
        <dbReference type="ARBA" id="ARBA00022741"/>
    </source>
</evidence>
<comment type="catalytic activity">
    <reaction evidence="7">
        <text>L-lysyl-[lipoyl-carrier protein] + (R)-lipoate + ATP = N(6)-[(R)-lipoyl]-L-lysyl-[lipoyl-carrier protein] + AMP + diphosphate + H(+)</text>
        <dbReference type="Rhea" id="RHEA:49288"/>
        <dbReference type="Rhea" id="RHEA-COMP:10500"/>
        <dbReference type="Rhea" id="RHEA-COMP:10502"/>
        <dbReference type="ChEBI" id="CHEBI:15378"/>
        <dbReference type="ChEBI" id="CHEBI:29969"/>
        <dbReference type="ChEBI" id="CHEBI:30616"/>
        <dbReference type="ChEBI" id="CHEBI:33019"/>
        <dbReference type="ChEBI" id="CHEBI:83088"/>
        <dbReference type="ChEBI" id="CHEBI:83099"/>
        <dbReference type="ChEBI" id="CHEBI:456215"/>
        <dbReference type="EC" id="6.3.1.20"/>
    </reaction>
</comment>
<dbReference type="OrthoDB" id="9787898at2"/>
<evidence type="ECO:0000259" key="8">
    <source>
        <dbReference type="PROSITE" id="PS51733"/>
    </source>
</evidence>